<comment type="caution">
    <text evidence="10">The sequence shown here is derived from an EMBL/GenBank/DDBJ whole genome shotgun (WGS) entry which is preliminary data.</text>
</comment>
<keyword evidence="11" id="KW-1185">Reference proteome</keyword>
<accession>A0A6L3VC01</accession>
<gene>
    <name evidence="10" type="ORF">F7731_01495</name>
</gene>
<feature type="transmembrane region" description="Helical" evidence="8">
    <location>
        <begin position="310"/>
        <end position="334"/>
    </location>
</feature>
<keyword evidence="2 7" id="KW-0679">Respiratory chain</keyword>
<dbReference type="OrthoDB" id="9764568at2"/>
<evidence type="ECO:0000259" key="9">
    <source>
        <dbReference type="PROSITE" id="PS50855"/>
    </source>
</evidence>
<organism evidence="10 11">
    <name type="scientific">Cytobacillus depressus</name>
    <dbReference type="NCBI Taxonomy" id="1602942"/>
    <lineage>
        <taxon>Bacteria</taxon>
        <taxon>Bacillati</taxon>
        <taxon>Bacillota</taxon>
        <taxon>Bacilli</taxon>
        <taxon>Bacillales</taxon>
        <taxon>Bacillaceae</taxon>
        <taxon>Cytobacillus</taxon>
    </lineage>
</organism>
<feature type="transmembrane region" description="Helical" evidence="8">
    <location>
        <begin position="399"/>
        <end position="419"/>
    </location>
</feature>
<dbReference type="Pfam" id="PF00115">
    <property type="entry name" value="COX1"/>
    <property type="match status" value="1"/>
</dbReference>
<sequence length="573" mass="63760">MLKEQANIKVDRRDGKLINANITLKQKAEEKVDRRDSKLAMAHFYMAFIALALGGLAGLLQVLVRSGKFVLPAGIGYYQILTVHGVLLGLVLTIFFIIGFMVSSVSRTSGTFTSRQRTFGWIGYWLKIIGTIIAAVMILLNEATVLFTFYAPLQAHFLFYLGLTLVIVGTWFDSAMLYMKYGQWKKANPGQPSPLLTFMTVITFIMWDVATIGVATTVLFQLLPWSLGIIDTINIGVSRTLFWYFGHPLVYFWLLPAYMAWYVIIPKIIGGKIFSDALARMSFILLLLFSIPVGFHHQLMEPGIDPAWKFLQVVLTFLVVIPSMMTAFSLFATFESFGRSKGAKGLFGWVKKLPWGDARFTIPFIGMLAFIPGGAGGIVNASHQMNQVVHNTIWITGHFHLTAATTVVLTFFGIAYWLIPHLTGRVFTKKLNKIAMIQGITWTIGMTFMSGAMHAAGLLGAPRRSAFSEYGGAAQAAEWIPYQIAQAVGGSILFLSIILMLYIFVNLAFFAPKGEQEFPVGEVAEHAEKTPMVFDNWKLWLGITAALILFAYTLPFIDLIQNAPPGAKGYKFW</sequence>
<dbReference type="PANTHER" id="PTHR10422">
    <property type="entry name" value="CYTOCHROME C OXIDASE SUBUNIT 1"/>
    <property type="match status" value="1"/>
</dbReference>
<feature type="transmembrane region" description="Helical" evidence="8">
    <location>
        <begin position="44"/>
        <end position="64"/>
    </location>
</feature>
<proteinExistence type="inferred from homology"/>
<feature type="transmembrane region" description="Helical" evidence="8">
    <location>
        <begin position="277"/>
        <end position="295"/>
    </location>
</feature>
<dbReference type="PANTHER" id="PTHR10422:SF40">
    <property type="entry name" value="CYTOCHROME C OXIDASE SUBUNIT I"/>
    <property type="match status" value="1"/>
</dbReference>
<dbReference type="SUPFAM" id="SSF81442">
    <property type="entry name" value="Cytochrome c oxidase subunit I-like"/>
    <property type="match status" value="1"/>
</dbReference>
<evidence type="ECO:0000313" key="10">
    <source>
        <dbReference type="EMBL" id="KAB2338267.1"/>
    </source>
</evidence>
<dbReference type="Gene3D" id="1.20.210.10">
    <property type="entry name" value="Cytochrome c oxidase-like, subunit I domain"/>
    <property type="match status" value="1"/>
</dbReference>
<keyword evidence="5 8" id="KW-1133">Transmembrane helix</keyword>
<feature type="transmembrane region" description="Helical" evidence="8">
    <location>
        <begin position="198"/>
        <end position="222"/>
    </location>
</feature>
<keyword evidence="3 7" id="KW-0812">Transmembrane</keyword>
<evidence type="ECO:0000256" key="6">
    <source>
        <dbReference type="ARBA" id="ARBA00023136"/>
    </source>
</evidence>
<protein>
    <submittedName>
        <fullName evidence="10">B(O/a)3-type cytochrome-c oxidase subunit 1</fullName>
    </submittedName>
</protein>
<dbReference type="GO" id="GO:0004129">
    <property type="term" value="F:cytochrome-c oxidase activity"/>
    <property type="evidence" value="ECO:0007669"/>
    <property type="project" value="InterPro"/>
</dbReference>
<evidence type="ECO:0000313" key="11">
    <source>
        <dbReference type="Proteomes" id="UP000481030"/>
    </source>
</evidence>
<dbReference type="InterPro" id="IPR036927">
    <property type="entry name" value="Cyt_c_oxase-like_su1_sf"/>
</dbReference>
<name>A0A6L3VC01_9BACI</name>
<reference evidence="10 11" key="1">
    <citation type="journal article" date="2016" name="Antonie Van Leeuwenhoek">
        <title>Bacillus depressus sp. nov., isolated from soil of a sunflower field.</title>
        <authorList>
            <person name="Wei X."/>
            <person name="Xin D."/>
            <person name="Xin Y."/>
            <person name="Zhang H."/>
            <person name="Wang T."/>
            <person name="Zhang J."/>
        </authorList>
    </citation>
    <scope>NUCLEOTIDE SEQUENCE [LARGE SCALE GENOMIC DNA]</scope>
    <source>
        <strain evidence="10 11">BZ1</strain>
    </source>
</reference>
<dbReference type="GO" id="GO:0016020">
    <property type="term" value="C:membrane"/>
    <property type="evidence" value="ECO:0007669"/>
    <property type="project" value="UniProtKB-SubCell"/>
</dbReference>
<evidence type="ECO:0000256" key="1">
    <source>
        <dbReference type="ARBA" id="ARBA00004141"/>
    </source>
</evidence>
<feature type="transmembrane region" description="Helical" evidence="8">
    <location>
        <begin position="480"/>
        <end position="505"/>
    </location>
</feature>
<dbReference type="CDD" id="cd01660">
    <property type="entry name" value="ba3-like_Oxidase_I"/>
    <property type="match status" value="1"/>
</dbReference>
<dbReference type="Proteomes" id="UP000481030">
    <property type="component" value="Unassembled WGS sequence"/>
</dbReference>
<feature type="transmembrane region" description="Helical" evidence="8">
    <location>
        <begin position="440"/>
        <end position="460"/>
    </location>
</feature>
<dbReference type="PRINTS" id="PR01165">
    <property type="entry name" value="CYCOXIDASEI"/>
</dbReference>
<dbReference type="InterPro" id="IPR023615">
    <property type="entry name" value="Cyt_c_Oxase_su1_BS"/>
</dbReference>
<evidence type="ECO:0000256" key="7">
    <source>
        <dbReference type="RuleBase" id="RU000370"/>
    </source>
</evidence>
<dbReference type="PROSITE" id="PS50855">
    <property type="entry name" value="COX1"/>
    <property type="match status" value="1"/>
</dbReference>
<feature type="transmembrane region" description="Helical" evidence="8">
    <location>
        <begin position="124"/>
        <end position="151"/>
    </location>
</feature>
<dbReference type="InterPro" id="IPR033943">
    <property type="entry name" value="Ba3-like_Oxidase_I"/>
</dbReference>
<feature type="transmembrane region" description="Helical" evidence="8">
    <location>
        <begin position="360"/>
        <end position="379"/>
    </location>
</feature>
<dbReference type="PROSITE" id="PS00077">
    <property type="entry name" value="COX1_CUB"/>
    <property type="match status" value="1"/>
</dbReference>
<feature type="transmembrane region" description="Helical" evidence="8">
    <location>
        <begin position="76"/>
        <end position="103"/>
    </location>
</feature>
<keyword evidence="7" id="KW-0813">Transport</keyword>
<dbReference type="InterPro" id="IPR023616">
    <property type="entry name" value="Cyt_c_oxase-like_su1_dom"/>
</dbReference>
<dbReference type="GO" id="GO:0020037">
    <property type="term" value="F:heme binding"/>
    <property type="evidence" value="ECO:0007669"/>
    <property type="project" value="InterPro"/>
</dbReference>
<feature type="domain" description="Cytochrome oxidase subunit I profile" evidence="9">
    <location>
        <begin position="38"/>
        <end position="565"/>
    </location>
</feature>
<comment type="subcellular location">
    <subcellularLocation>
        <location evidence="1">Membrane</location>
        <topology evidence="1">Multi-pass membrane protein</topology>
    </subcellularLocation>
</comment>
<dbReference type="AlphaFoldDB" id="A0A6L3VC01"/>
<feature type="transmembrane region" description="Helical" evidence="8">
    <location>
        <begin position="242"/>
        <end position="265"/>
    </location>
</feature>
<keyword evidence="7" id="KW-0349">Heme</keyword>
<evidence type="ECO:0000256" key="2">
    <source>
        <dbReference type="ARBA" id="ARBA00022660"/>
    </source>
</evidence>
<evidence type="ECO:0000256" key="4">
    <source>
        <dbReference type="ARBA" id="ARBA00022982"/>
    </source>
</evidence>
<comment type="similarity">
    <text evidence="7">Belongs to the heme-copper respiratory oxidase family.</text>
</comment>
<feature type="transmembrane region" description="Helical" evidence="8">
    <location>
        <begin position="157"/>
        <end position="178"/>
    </location>
</feature>
<keyword evidence="7" id="KW-0479">Metal-binding</keyword>
<dbReference type="InterPro" id="IPR000883">
    <property type="entry name" value="Cyt_C_Oxase_1"/>
</dbReference>
<feature type="transmembrane region" description="Helical" evidence="8">
    <location>
        <begin position="539"/>
        <end position="557"/>
    </location>
</feature>
<evidence type="ECO:0000256" key="8">
    <source>
        <dbReference type="SAM" id="Phobius"/>
    </source>
</evidence>
<evidence type="ECO:0000256" key="5">
    <source>
        <dbReference type="ARBA" id="ARBA00022989"/>
    </source>
</evidence>
<dbReference type="EMBL" id="WBOS01000001">
    <property type="protein sequence ID" value="KAB2338267.1"/>
    <property type="molecule type" value="Genomic_DNA"/>
</dbReference>
<evidence type="ECO:0000256" key="3">
    <source>
        <dbReference type="ARBA" id="ARBA00022692"/>
    </source>
</evidence>
<keyword evidence="7" id="KW-0408">Iron</keyword>
<keyword evidence="6 8" id="KW-0472">Membrane</keyword>
<dbReference type="GO" id="GO:0009060">
    <property type="term" value="P:aerobic respiration"/>
    <property type="evidence" value="ECO:0007669"/>
    <property type="project" value="InterPro"/>
</dbReference>
<keyword evidence="4 7" id="KW-0249">Electron transport</keyword>